<proteinExistence type="predicted"/>
<protein>
    <submittedName>
        <fullName evidence="1">Tautomerase family protein</fullName>
    </submittedName>
</protein>
<reference evidence="1 2" key="1">
    <citation type="journal article" date="2019" name="bioRxiv">
        <title>Bacteria contribute to plant secondary compound degradation in a generalist herbivore system.</title>
        <authorList>
            <person name="Francoeur C.B."/>
            <person name="Khadempour L."/>
            <person name="Moreira-Soto R.D."/>
            <person name="Gotting K."/>
            <person name="Book A.J."/>
            <person name="Pinto-Tomas A.A."/>
            <person name="Keefover-Ring K."/>
            <person name="Currie C.R."/>
        </authorList>
    </citation>
    <scope>NUCLEOTIDE SEQUENCE [LARGE SCALE GENOMIC DNA]</scope>
    <source>
        <strain evidence="1">Acro-835</strain>
    </source>
</reference>
<dbReference type="Gene3D" id="3.30.429.10">
    <property type="entry name" value="Macrophage Migration Inhibitory Factor"/>
    <property type="match status" value="1"/>
</dbReference>
<dbReference type="RefSeq" id="WP_017348204.1">
    <property type="nucleotide sequence ID" value="NZ_VWXF01000004.1"/>
</dbReference>
<evidence type="ECO:0000313" key="2">
    <source>
        <dbReference type="Proteomes" id="UP001515683"/>
    </source>
</evidence>
<name>A0ABX0R9W6_9GAMM</name>
<comment type="caution">
    <text evidence="1">The sequence shown here is derived from an EMBL/GenBank/DDBJ whole genome shotgun (WGS) entry which is preliminary data.</text>
</comment>
<keyword evidence="2" id="KW-1185">Reference proteome</keyword>
<sequence length="61" mass="6819">MPEVVVHMASGRTREQKEQLMQKLYLAVKESLSVADEYIVVSLVETPKENKSRGGVPFTAL</sequence>
<dbReference type="InterPro" id="IPR014347">
    <property type="entry name" value="Tautomerase/MIF_sf"/>
</dbReference>
<gene>
    <name evidence="1" type="ORF">F3J40_11160</name>
</gene>
<dbReference type="Proteomes" id="UP001515683">
    <property type="component" value="Unassembled WGS sequence"/>
</dbReference>
<dbReference type="Pfam" id="PF14552">
    <property type="entry name" value="Tautomerase_2"/>
    <property type="match status" value="1"/>
</dbReference>
<dbReference type="SUPFAM" id="SSF55331">
    <property type="entry name" value="Tautomerase/MIF"/>
    <property type="match status" value="1"/>
</dbReference>
<organism evidence="1 2">
    <name type="scientific">Candidatus Pantoea multigeneris</name>
    <dbReference type="NCBI Taxonomy" id="2608357"/>
    <lineage>
        <taxon>Bacteria</taxon>
        <taxon>Pseudomonadati</taxon>
        <taxon>Pseudomonadota</taxon>
        <taxon>Gammaproteobacteria</taxon>
        <taxon>Enterobacterales</taxon>
        <taxon>Erwiniaceae</taxon>
        <taxon>Pantoea</taxon>
    </lineage>
</organism>
<evidence type="ECO:0000313" key="1">
    <source>
        <dbReference type="EMBL" id="NIF22156.1"/>
    </source>
</evidence>
<accession>A0ABX0R9W6</accession>
<dbReference type="InterPro" id="IPR037479">
    <property type="entry name" value="Tauto_MSAD"/>
</dbReference>
<dbReference type="EMBL" id="VWXF01000004">
    <property type="protein sequence ID" value="NIF22156.1"/>
    <property type="molecule type" value="Genomic_DNA"/>
</dbReference>